<reference evidence="1" key="1">
    <citation type="journal article" date="2023" name="G3 (Bethesda)">
        <title>A reference genome for the long-term kleptoplast-retaining sea slug Elysia crispata morphotype clarki.</title>
        <authorList>
            <person name="Eastman K.E."/>
            <person name="Pendleton A.L."/>
            <person name="Shaikh M.A."/>
            <person name="Suttiyut T."/>
            <person name="Ogas R."/>
            <person name="Tomko P."/>
            <person name="Gavelis G."/>
            <person name="Widhalm J.R."/>
            <person name="Wisecaver J.H."/>
        </authorList>
    </citation>
    <scope>NUCLEOTIDE SEQUENCE</scope>
    <source>
        <strain evidence="1">ECLA1</strain>
    </source>
</reference>
<proteinExistence type="predicted"/>
<organism evidence="1 2">
    <name type="scientific">Elysia crispata</name>
    <name type="common">lettuce slug</name>
    <dbReference type="NCBI Taxonomy" id="231223"/>
    <lineage>
        <taxon>Eukaryota</taxon>
        <taxon>Metazoa</taxon>
        <taxon>Spiralia</taxon>
        <taxon>Lophotrochozoa</taxon>
        <taxon>Mollusca</taxon>
        <taxon>Gastropoda</taxon>
        <taxon>Heterobranchia</taxon>
        <taxon>Euthyneura</taxon>
        <taxon>Panpulmonata</taxon>
        <taxon>Sacoglossa</taxon>
        <taxon>Placobranchoidea</taxon>
        <taxon>Plakobranchidae</taxon>
        <taxon>Elysia</taxon>
    </lineage>
</organism>
<protein>
    <submittedName>
        <fullName evidence="1">Uncharacterized protein</fullName>
    </submittedName>
</protein>
<dbReference type="AlphaFoldDB" id="A0AAE0YRF2"/>
<dbReference type="EMBL" id="JAWDGP010005644">
    <property type="protein sequence ID" value="KAK3754737.1"/>
    <property type="molecule type" value="Genomic_DNA"/>
</dbReference>
<accession>A0AAE0YRF2</accession>
<gene>
    <name evidence="1" type="ORF">RRG08_000882</name>
</gene>
<keyword evidence="2" id="KW-1185">Reference proteome</keyword>
<evidence type="ECO:0000313" key="1">
    <source>
        <dbReference type="EMBL" id="KAK3754737.1"/>
    </source>
</evidence>
<name>A0AAE0YRF2_9GAST</name>
<dbReference type="Proteomes" id="UP001283361">
    <property type="component" value="Unassembled WGS sequence"/>
</dbReference>
<evidence type="ECO:0000313" key="2">
    <source>
        <dbReference type="Proteomes" id="UP001283361"/>
    </source>
</evidence>
<sequence>QLGTHLSGAGHSLLSSITTPNKTTRYSLVWGWPQFAVFHHNAKQNNSVLTCLGLATVCCLPSPRLTKQLGTHLSGAGHSLLSSITTPNKTTRYSLGWGWPRLPVFHHHA</sequence>
<comment type="caution">
    <text evidence="1">The sequence shown here is derived from an EMBL/GenBank/DDBJ whole genome shotgun (WGS) entry which is preliminary data.</text>
</comment>
<feature type="non-terminal residue" evidence="1">
    <location>
        <position position="1"/>
    </location>
</feature>